<dbReference type="EMBL" id="LGRX02023528">
    <property type="protein sequence ID" value="KAK3254484.1"/>
    <property type="molecule type" value="Genomic_DNA"/>
</dbReference>
<evidence type="ECO:0000256" key="2">
    <source>
        <dbReference type="ARBA" id="ARBA00023043"/>
    </source>
</evidence>
<evidence type="ECO:0000313" key="4">
    <source>
        <dbReference type="EMBL" id="KAK3254484.1"/>
    </source>
</evidence>
<dbReference type="InterPro" id="IPR051165">
    <property type="entry name" value="Multifunctional_ANK_Repeat"/>
</dbReference>
<proteinExistence type="predicted"/>
<dbReference type="SMART" id="SM00248">
    <property type="entry name" value="ANK"/>
    <property type="match status" value="2"/>
</dbReference>
<comment type="caution">
    <text evidence="4">The sequence shown here is derived from an EMBL/GenBank/DDBJ whole genome shotgun (WGS) entry which is preliminary data.</text>
</comment>
<protein>
    <submittedName>
        <fullName evidence="4">Uncharacterized protein</fullName>
    </submittedName>
</protein>
<organism evidence="4 5">
    <name type="scientific">Cymbomonas tetramitiformis</name>
    <dbReference type="NCBI Taxonomy" id="36881"/>
    <lineage>
        <taxon>Eukaryota</taxon>
        <taxon>Viridiplantae</taxon>
        <taxon>Chlorophyta</taxon>
        <taxon>Pyramimonadophyceae</taxon>
        <taxon>Pyramimonadales</taxon>
        <taxon>Pyramimonadaceae</taxon>
        <taxon>Cymbomonas</taxon>
    </lineage>
</organism>
<dbReference type="Proteomes" id="UP001190700">
    <property type="component" value="Unassembled WGS sequence"/>
</dbReference>
<keyword evidence="2 3" id="KW-0040">ANK repeat</keyword>
<keyword evidence="1" id="KW-0677">Repeat</keyword>
<dbReference type="SUPFAM" id="SSF48403">
    <property type="entry name" value="Ankyrin repeat"/>
    <property type="match status" value="1"/>
</dbReference>
<name>A0AAE0F7I5_9CHLO</name>
<dbReference type="Gene3D" id="1.25.40.20">
    <property type="entry name" value="Ankyrin repeat-containing domain"/>
    <property type="match status" value="2"/>
</dbReference>
<feature type="repeat" description="ANK" evidence="3">
    <location>
        <begin position="15"/>
        <end position="47"/>
    </location>
</feature>
<accession>A0AAE0F7I5</accession>
<evidence type="ECO:0000256" key="3">
    <source>
        <dbReference type="PROSITE-ProRule" id="PRU00023"/>
    </source>
</evidence>
<dbReference type="InterPro" id="IPR002110">
    <property type="entry name" value="Ankyrin_rpt"/>
</dbReference>
<dbReference type="PANTHER" id="PTHR24123:SF33">
    <property type="entry name" value="PROTEIN HOS4"/>
    <property type="match status" value="1"/>
</dbReference>
<dbReference type="PROSITE" id="PS50088">
    <property type="entry name" value="ANK_REPEAT"/>
    <property type="match status" value="1"/>
</dbReference>
<evidence type="ECO:0000256" key="1">
    <source>
        <dbReference type="ARBA" id="ARBA00022737"/>
    </source>
</evidence>
<dbReference type="AlphaFoldDB" id="A0AAE0F7I5"/>
<keyword evidence="5" id="KW-1185">Reference proteome</keyword>
<evidence type="ECO:0000313" key="5">
    <source>
        <dbReference type="Proteomes" id="UP001190700"/>
    </source>
</evidence>
<dbReference type="InterPro" id="IPR036770">
    <property type="entry name" value="Ankyrin_rpt-contain_sf"/>
</dbReference>
<dbReference type="PROSITE" id="PS50297">
    <property type="entry name" value="ANK_REP_REGION"/>
    <property type="match status" value="1"/>
</dbReference>
<dbReference type="PANTHER" id="PTHR24123">
    <property type="entry name" value="ANKYRIN REPEAT-CONTAINING"/>
    <property type="match status" value="1"/>
</dbReference>
<reference evidence="4 5" key="1">
    <citation type="journal article" date="2015" name="Genome Biol. Evol.">
        <title>Comparative Genomics of a Bacterivorous Green Alga Reveals Evolutionary Causalities and Consequences of Phago-Mixotrophic Mode of Nutrition.</title>
        <authorList>
            <person name="Burns J.A."/>
            <person name="Paasch A."/>
            <person name="Narechania A."/>
            <person name="Kim E."/>
        </authorList>
    </citation>
    <scope>NUCLEOTIDE SEQUENCE [LARGE SCALE GENOMIC DNA]</scope>
    <source>
        <strain evidence="4 5">PLY_AMNH</strain>
    </source>
</reference>
<gene>
    <name evidence="4" type="ORF">CYMTET_36302</name>
</gene>
<sequence>MLVEKGAEVDAEDGEGRTALTVALAGGKEAAARALLEAGASVGKAGRGGFCALDLFLSALGAGGAGGLRGGRAGWVQEEEQAVNQCVLDSAGRGRDGEPWCSPFEEAFAELPAGVVPLVLLSDSAQKVELVGSVRATTLQEGEVRTLIEMGADVNAGKGQRALHLAAKNCLHEAVRQLLEATATGDGYCVYGGQRVPA</sequence>